<evidence type="ECO:0000313" key="3">
    <source>
        <dbReference type="Proteomes" id="UP000051717"/>
    </source>
</evidence>
<dbReference type="PANTHER" id="PTHR34387">
    <property type="entry name" value="SLR1258 PROTEIN"/>
    <property type="match status" value="1"/>
</dbReference>
<dbReference type="InterPro" id="IPR016907">
    <property type="entry name" value="UCP029033"/>
</dbReference>
<accession>A0A0S8GBR8</accession>
<evidence type="ECO:0008006" key="4">
    <source>
        <dbReference type="Google" id="ProtNLM"/>
    </source>
</evidence>
<dbReference type="PIRSF" id="PIRSF029033">
    <property type="entry name" value="UCP029033"/>
    <property type="match status" value="1"/>
</dbReference>
<sequence length="238" mass="26153">METWSAVILGIGVALGGFFIGTGFYRGRATDRIVTVKGISERDVEADVALWPLRFVATHDNLREAQSQIKRSHDDVMRFLESHGIAPEEAEVQQLEVTDVLTNPYRTGPTLSRYIIEQTIMVRTSDPAKISNASQAVGELVDAGVILSSGVMGRSGPTYLFTNLSDLKPEMIAEATAQARRAAEQFAQDSGSRIGKIRRANQGVFVILARDRAPGISEESQLHKTVRVVSTVEYYLKD</sequence>
<organism evidence="2 3">
    <name type="scientific">candidate division TA06 bacterium SM23_40</name>
    <dbReference type="NCBI Taxonomy" id="1703774"/>
    <lineage>
        <taxon>Bacteria</taxon>
        <taxon>Bacteria division TA06</taxon>
    </lineage>
</organism>
<dbReference type="Proteomes" id="UP000051717">
    <property type="component" value="Unassembled WGS sequence"/>
</dbReference>
<gene>
    <name evidence="2" type="ORF">AMJ82_03750</name>
</gene>
<dbReference type="Gene3D" id="3.30.70.2970">
    <property type="entry name" value="Protein of unknown function (DUF541), domain 2"/>
    <property type="match status" value="1"/>
</dbReference>
<name>A0A0S8GBR8_UNCT6</name>
<dbReference type="AlphaFoldDB" id="A0A0S8GBR8"/>
<keyword evidence="1" id="KW-1133">Transmembrane helix</keyword>
<dbReference type="InterPro" id="IPR007497">
    <property type="entry name" value="SIMPL/DUF541"/>
</dbReference>
<protein>
    <recommendedName>
        <fullName evidence="4">SIMPL domain-containing protein</fullName>
    </recommendedName>
</protein>
<keyword evidence="1" id="KW-0472">Membrane</keyword>
<dbReference type="GO" id="GO:0006974">
    <property type="term" value="P:DNA damage response"/>
    <property type="evidence" value="ECO:0007669"/>
    <property type="project" value="TreeGrafter"/>
</dbReference>
<dbReference type="EMBL" id="LJUI01000020">
    <property type="protein sequence ID" value="KPK70185.1"/>
    <property type="molecule type" value="Genomic_DNA"/>
</dbReference>
<comment type="caution">
    <text evidence="2">The sequence shown here is derived from an EMBL/GenBank/DDBJ whole genome shotgun (WGS) entry which is preliminary data.</text>
</comment>
<dbReference type="InterPro" id="IPR052022">
    <property type="entry name" value="26kDa_periplasmic_antigen"/>
</dbReference>
<dbReference type="Pfam" id="PF04402">
    <property type="entry name" value="SIMPL"/>
    <property type="match status" value="1"/>
</dbReference>
<dbReference type="PANTHER" id="PTHR34387:SF2">
    <property type="entry name" value="SLR1258 PROTEIN"/>
    <property type="match status" value="1"/>
</dbReference>
<keyword evidence="1" id="KW-0812">Transmembrane</keyword>
<evidence type="ECO:0000256" key="1">
    <source>
        <dbReference type="SAM" id="Phobius"/>
    </source>
</evidence>
<reference evidence="2 3" key="1">
    <citation type="journal article" date="2015" name="Microbiome">
        <title>Genomic resolution of linkages in carbon, nitrogen, and sulfur cycling among widespread estuary sediment bacteria.</title>
        <authorList>
            <person name="Baker B.J."/>
            <person name="Lazar C.S."/>
            <person name="Teske A.P."/>
            <person name="Dick G.J."/>
        </authorList>
    </citation>
    <scope>NUCLEOTIDE SEQUENCE [LARGE SCALE GENOMIC DNA]</scope>
    <source>
        <strain evidence="2">SM23_40</strain>
    </source>
</reference>
<proteinExistence type="predicted"/>
<evidence type="ECO:0000313" key="2">
    <source>
        <dbReference type="EMBL" id="KPK70185.1"/>
    </source>
</evidence>
<feature type="transmembrane region" description="Helical" evidence="1">
    <location>
        <begin position="6"/>
        <end position="25"/>
    </location>
</feature>
<dbReference type="PATRIC" id="fig|1703774.3.peg.1231"/>